<protein>
    <recommendedName>
        <fullName evidence="11 13">Cytochrome c oxidase subunit 6, mitochondrial</fullName>
    </recommendedName>
    <alternativeName>
        <fullName evidence="12 13">Cytochrome c oxidase polypeptide VI</fullName>
    </alternativeName>
</protein>
<evidence type="ECO:0000256" key="2">
    <source>
        <dbReference type="ARBA" id="ARBA00004673"/>
    </source>
</evidence>
<keyword evidence="15" id="KW-1185">Reference proteome</keyword>
<accession>A0A0G2GZ84</accession>
<evidence type="ECO:0000256" key="5">
    <source>
        <dbReference type="ARBA" id="ARBA00022723"/>
    </source>
</evidence>
<comment type="function">
    <text evidence="13">Component of the cytochrome c oxidase, the last enzyme in the mitochondrial electron transport chain which drives oxidative phosphorylation. The respiratory chain contains 3 multisubunit complexes succinate dehydrogenase (complex II, CII), ubiquinol-cytochrome c oxidoreductase (cytochrome b-c1 complex, complex III, CIII) and cytochrome c oxidase (complex IV, CIV), that cooperate to transfer electrons derived from NADH and succinate to molecular oxygen, creating an electrochemical gradient over the inner membrane that drives transmembrane transport and the ATP synthase. Cytochrome c oxidase is the component of the respiratory chain that catalyzes the reduction of oxygen to water. Electrons originating from reduced cytochrome c in the intermembrane space (IMS) are transferred via the dinuclear copper A center (CU(A)) of subunit 2 and heme A of subunit 1 to the active site in subunit 1, a binuclear center (BNC) formed by heme A3 and copper B (CU(B)). The BNC reduces molecular oxygen to 2 water molecules using 4 electrons from cytochrome c in the IMS and 4 protons from the mitochondrial matrix.</text>
</comment>
<evidence type="ECO:0000256" key="7">
    <source>
        <dbReference type="ARBA" id="ARBA00022946"/>
    </source>
</evidence>
<evidence type="ECO:0000256" key="8">
    <source>
        <dbReference type="ARBA" id="ARBA00023004"/>
    </source>
</evidence>
<dbReference type="PANTHER" id="PTHR14200:SF11">
    <property type="entry name" value="CYTOCHROME C OXIDASE SUBUNIT 5A, MITOCHONDRIAL"/>
    <property type="match status" value="1"/>
</dbReference>
<dbReference type="EMBL" id="LCWF01000013">
    <property type="protein sequence ID" value="KKY28438.1"/>
    <property type="molecule type" value="Genomic_DNA"/>
</dbReference>
<comment type="subunit">
    <text evidence="13">Component of the cytochrome c oxidase (complex IV, CIV), a multisubunit enzyme composed of a catalytic core of 3 subunits and several supernumerary subunits.</text>
</comment>
<evidence type="ECO:0000256" key="9">
    <source>
        <dbReference type="ARBA" id="ARBA00023128"/>
    </source>
</evidence>
<dbReference type="AlphaFoldDB" id="A0A0G2GZ84"/>
<dbReference type="SUPFAM" id="SSF48479">
    <property type="entry name" value="Cytochrome c oxidase subunit E"/>
    <property type="match status" value="1"/>
</dbReference>
<dbReference type="GO" id="GO:0045277">
    <property type="term" value="C:respiratory chain complex IV"/>
    <property type="evidence" value="ECO:0007669"/>
    <property type="project" value="UniProtKB-UniRule"/>
</dbReference>
<keyword evidence="5 13" id="KW-0479">Metal-binding</keyword>
<keyword evidence="7 13" id="KW-0809">Transit peptide</keyword>
<dbReference type="GO" id="GO:0006123">
    <property type="term" value="P:mitochondrial electron transport, cytochrome c to oxygen"/>
    <property type="evidence" value="ECO:0007669"/>
    <property type="project" value="UniProtKB-UniRule"/>
</dbReference>
<dbReference type="Proteomes" id="UP000053317">
    <property type="component" value="Unassembled WGS sequence"/>
</dbReference>
<keyword evidence="10 13" id="KW-0472">Membrane</keyword>
<dbReference type="GO" id="GO:0046872">
    <property type="term" value="F:metal ion binding"/>
    <property type="evidence" value="ECO:0007669"/>
    <property type="project" value="UniProtKB-UniRule"/>
</dbReference>
<name>A0A0G2GZ84_PHACM</name>
<dbReference type="OrthoDB" id="5778907at2759"/>
<dbReference type="CDD" id="cd00923">
    <property type="entry name" value="Cyt_c_Oxidase_Va"/>
    <property type="match status" value="1"/>
</dbReference>
<keyword evidence="4 13" id="KW-0349">Heme</keyword>
<reference evidence="14 15" key="2">
    <citation type="submission" date="2015-05" db="EMBL/GenBank/DDBJ databases">
        <authorList>
            <person name="Morales-Cruz A."/>
            <person name="Amrine K.C."/>
            <person name="Cantu D."/>
        </authorList>
    </citation>
    <scope>NUCLEOTIDE SEQUENCE [LARGE SCALE GENOMIC DNA]</scope>
    <source>
        <strain evidence="14">UCRPC4</strain>
    </source>
</reference>
<dbReference type="InterPro" id="IPR036545">
    <property type="entry name" value="Cyt_c_oxidase_su5A/6_sf"/>
</dbReference>
<evidence type="ECO:0000256" key="3">
    <source>
        <dbReference type="ARBA" id="ARBA00007972"/>
    </source>
</evidence>
<dbReference type="Gene3D" id="1.25.40.40">
    <property type="entry name" value="Cytochrome c oxidase, subunit Va/VI"/>
    <property type="match status" value="1"/>
</dbReference>
<dbReference type="Pfam" id="PF02284">
    <property type="entry name" value="COX5A"/>
    <property type="match status" value="1"/>
</dbReference>
<organism evidence="14 15">
    <name type="scientific">Phaeomoniella chlamydospora</name>
    <name type="common">Phaeoacremonium chlamydosporum</name>
    <dbReference type="NCBI Taxonomy" id="158046"/>
    <lineage>
        <taxon>Eukaryota</taxon>
        <taxon>Fungi</taxon>
        <taxon>Dikarya</taxon>
        <taxon>Ascomycota</taxon>
        <taxon>Pezizomycotina</taxon>
        <taxon>Eurotiomycetes</taxon>
        <taxon>Chaetothyriomycetidae</taxon>
        <taxon>Phaeomoniellales</taxon>
        <taxon>Phaeomoniellaceae</taxon>
        <taxon>Phaeomoniella</taxon>
    </lineage>
</organism>
<comment type="subcellular location">
    <subcellularLocation>
        <location evidence="1 13">Mitochondrion inner membrane</location>
        <topology evidence="1 13">Peripheral membrane protein</topology>
        <orientation evidence="1 13">Matrix side</orientation>
    </subcellularLocation>
</comment>
<evidence type="ECO:0000256" key="1">
    <source>
        <dbReference type="ARBA" id="ARBA00004443"/>
    </source>
</evidence>
<gene>
    <name evidence="14" type="ORF">UCRPC4_g00605</name>
</gene>
<keyword evidence="8 13" id="KW-0408">Iron</keyword>
<evidence type="ECO:0000313" key="15">
    <source>
        <dbReference type="Proteomes" id="UP000053317"/>
    </source>
</evidence>
<keyword evidence="6 13" id="KW-0999">Mitochondrion inner membrane</keyword>
<proteinExistence type="inferred from homology"/>
<dbReference type="FunFam" id="1.25.40.40:FF:000001">
    <property type="entry name" value="Cytochrome c oxidase subunit VI"/>
    <property type="match status" value="1"/>
</dbReference>
<evidence type="ECO:0000256" key="12">
    <source>
        <dbReference type="ARBA" id="ARBA00082700"/>
    </source>
</evidence>
<dbReference type="GO" id="GO:0004129">
    <property type="term" value="F:cytochrome-c oxidase activity"/>
    <property type="evidence" value="ECO:0007669"/>
    <property type="project" value="EnsemblFungi"/>
</dbReference>
<reference evidence="14 15" key="1">
    <citation type="submission" date="2015-05" db="EMBL/GenBank/DDBJ databases">
        <title>Distinctive expansion of gene families associated with plant cell wall degradation and secondary metabolism in the genomes of grapevine trunk pathogens.</title>
        <authorList>
            <person name="Lawrence D.P."/>
            <person name="Travadon R."/>
            <person name="Rolshausen P.E."/>
            <person name="Baumgartner K."/>
        </authorList>
    </citation>
    <scope>NUCLEOTIDE SEQUENCE [LARGE SCALE GENOMIC DNA]</scope>
    <source>
        <strain evidence="14">UCRPC4</strain>
    </source>
</reference>
<evidence type="ECO:0000256" key="4">
    <source>
        <dbReference type="ARBA" id="ARBA00022617"/>
    </source>
</evidence>
<sequence>MSSTSMLRFAVRSASSPSRLLRPSICKAASRAPTVTSTHQLASAFSTSSVRKSAGEHSEETFEEFSARYEKEFETVQDVFELQRNLNNAFAYDLVPAPSVIIAALKAARRVNDYPTAVRVFEGIKEKVENQTQYEEYLQELKPVREELGINLKEDLYPEGSDSPYYNP</sequence>
<evidence type="ECO:0000313" key="14">
    <source>
        <dbReference type="EMBL" id="KKY28438.1"/>
    </source>
</evidence>
<comment type="similarity">
    <text evidence="3 13">Belongs to the cytochrome c oxidase subunit 5A family.</text>
</comment>
<dbReference type="PANTHER" id="PTHR14200">
    <property type="entry name" value="CYTOCHROME C OXIDASE POLYPEPTIDE"/>
    <property type="match status" value="1"/>
</dbReference>
<dbReference type="GO" id="GO:0005743">
    <property type="term" value="C:mitochondrial inner membrane"/>
    <property type="evidence" value="ECO:0007669"/>
    <property type="project" value="UniProtKB-SubCell"/>
</dbReference>
<comment type="caution">
    <text evidence="14">The sequence shown here is derived from an EMBL/GenBank/DDBJ whole genome shotgun (WGS) entry which is preliminary data.</text>
</comment>
<evidence type="ECO:0000256" key="11">
    <source>
        <dbReference type="ARBA" id="ARBA00070174"/>
    </source>
</evidence>
<dbReference type="InterPro" id="IPR003204">
    <property type="entry name" value="Cyt_c_oxidase_su5A/6"/>
</dbReference>
<evidence type="ECO:0000256" key="10">
    <source>
        <dbReference type="ARBA" id="ARBA00023136"/>
    </source>
</evidence>
<evidence type="ECO:0000256" key="13">
    <source>
        <dbReference type="RuleBase" id="RU368103"/>
    </source>
</evidence>
<keyword evidence="9 13" id="KW-0496">Mitochondrion</keyword>
<dbReference type="UniPathway" id="UPA00705"/>
<evidence type="ECO:0000256" key="6">
    <source>
        <dbReference type="ARBA" id="ARBA00022792"/>
    </source>
</evidence>
<comment type="pathway">
    <text evidence="2 13">Energy metabolism; oxidative phosphorylation.</text>
</comment>